<accession>A0A7S1A251</accession>
<dbReference type="GO" id="GO:0030246">
    <property type="term" value="F:carbohydrate binding"/>
    <property type="evidence" value="ECO:0007669"/>
    <property type="project" value="InterPro"/>
</dbReference>
<name>A0A7S1A251_NOCSC</name>
<sequence>MAQVVLPKPLVLLPSMVMRLSLIVLLHQIRDALLVSPHGVFVQSAECTYDDILPKKYVTYKTNALSPDTLDGHLDKEVWNEVPWTDDFVDIATTTNPQFRTRAKVRWDDQFLYVGALLEDPNVWATLTDHDSIIFHDNDFEIFVDPNATTHFYKEFEINALNTTWELVLNKAYGDGGYENSTRVFGTAGWTPEPPLRASVQVQPDNSLNDPLTPSHSWTLEVALPIEKMMENNTNLAAAGKVWRINFSRVQWGVAVVDGQYEKTESCQSCAVPGTAAEDNWVWSSQGEVSMHQPDRWGLLFFSDDPPSLTPVSEAYAEWPSRSAAMALYYAQKAYKMEHGHFATDLADLLPFSASPYEVCASAVTTIEVTTDPVTESQSFVASVASPATPSIVAIIQDDRKLTVAR</sequence>
<dbReference type="EMBL" id="HBFQ01020932">
    <property type="protein sequence ID" value="CAD8840251.1"/>
    <property type="molecule type" value="Transcribed_RNA"/>
</dbReference>
<protein>
    <recommendedName>
        <fullName evidence="1">Carbohydrate-binding domain-containing protein</fullName>
    </recommendedName>
</protein>
<organism evidence="2">
    <name type="scientific">Noctiluca scintillans</name>
    <name type="common">Sea sparkle</name>
    <name type="synonym">Red tide dinoflagellate</name>
    <dbReference type="NCBI Taxonomy" id="2966"/>
    <lineage>
        <taxon>Eukaryota</taxon>
        <taxon>Sar</taxon>
        <taxon>Alveolata</taxon>
        <taxon>Dinophyceae</taxon>
        <taxon>Noctilucales</taxon>
        <taxon>Noctilucaceae</taxon>
        <taxon>Noctiluca</taxon>
    </lineage>
</organism>
<feature type="domain" description="Carbohydrate-binding" evidence="1">
    <location>
        <begin position="70"/>
        <end position="155"/>
    </location>
</feature>
<proteinExistence type="predicted"/>
<dbReference type="GO" id="GO:0004553">
    <property type="term" value="F:hydrolase activity, hydrolyzing O-glycosyl compounds"/>
    <property type="evidence" value="ECO:0007669"/>
    <property type="project" value="InterPro"/>
</dbReference>
<dbReference type="SUPFAM" id="SSF49344">
    <property type="entry name" value="CBD9-like"/>
    <property type="match status" value="1"/>
</dbReference>
<evidence type="ECO:0000259" key="1">
    <source>
        <dbReference type="Pfam" id="PF06452"/>
    </source>
</evidence>
<dbReference type="PANTHER" id="PTHR35532">
    <property type="entry name" value="SIMILAR TO POLYHYDROXYALKANOATE DEPOLYMERASE"/>
    <property type="match status" value="1"/>
</dbReference>
<dbReference type="CDD" id="cd09620">
    <property type="entry name" value="CBM9_like_3"/>
    <property type="match status" value="1"/>
</dbReference>
<reference evidence="2" key="1">
    <citation type="submission" date="2021-01" db="EMBL/GenBank/DDBJ databases">
        <authorList>
            <person name="Corre E."/>
            <person name="Pelletier E."/>
            <person name="Niang G."/>
            <person name="Scheremetjew M."/>
            <person name="Finn R."/>
            <person name="Kale V."/>
            <person name="Holt S."/>
            <person name="Cochrane G."/>
            <person name="Meng A."/>
            <person name="Brown T."/>
            <person name="Cohen L."/>
        </authorList>
    </citation>
    <scope>NUCLEOTIDE SEQUENCE</scope>
</reference>
<dbReference type="GO" id="GO:0016052">
    <property type="term" value="P:carbohydrate catabolic process"/>
    <property type="evidence" value="ECO:0007669"/>
    <property type="project" value="InterPro"/>
</dbReference>
<dbReference type="Pfam" id="PF06452">
    <property type="entry name" value="CBM9_1"/>
    <property type="match status" value="1"/>
</dbReference>
<dbReference type="AlphaFoldDB" id="A0A7S1A251"/>
<dbReference type="InterPro" id="IPR010502">
    <property type="entry name" value="Carb-bd_dom_fam9"/>
</dbReference>
<dbReference type="Gene3D" id="2.60.40.1190">
    <property type="match status" value="1"/>
</dbReference>
<dbReference type="PANTHER" id="PTHR35532:SF5">
    <property type="entry name" value="CARBOHYDRATE-BINDING DOMAIN-CONTAINING PROTEIN"/>
    <property type="match status" value="1"/>
</dbReference>
<evidence type="ECO:0000313" key="2">
    <source>
        <dbReference type="EMBL" id="CAD8840251.1"/>
    </source>
</evidence>
<gene>
    <name evidence="2" type="ORF">NSCI0253_LOCUS14599</name>
</gene>